<protein>
    <recommendedName>
        <fullName evidence="4">PDZ domain-containing protein</fullName>
    </recommendedName>
</protein>
<dbReference type="PANTHER" id="PTHR43343:SF3">
    <property type="entry name" value="PROTEASE DO-LIKE 8, CHLOROPLASTIC"/>
    <property type="match status" value="1"/>
</dbReference>
<dbReference type="Pfam" id="PF13365">
    <property type="entry name" value="Trypsin_2"/>
    <property type="match status" value="1"/>
</dbReference>
<sequence>MKEHQPTTKQIVAFAVVLSFIVSMIGTVLSLGVFGPLFGVGETTSGPFLFNRPKILERIVEKPADRLLGQEELIVKAVEEVSPAVVSIIASKDVPVLEQYYTDPFGGDPFFRQFFGGEFQVPQYRQKGTERREISSGSGFIVSSDGLVMTNRHVVADTEAEFTVLMNDGSKKPARVLARDPVQDLAILKIEGTDLPTARFGDSSRIRIGQTAIAIGNALGQFRNTVSVGVVSGLERSIVAGGGGVAAENLEELIQTDAAINPGNSGGPLINMYGEVIGINTAVAQGAENIGFAIPSNRMKRDVASVAAYGKIIRPYLGIRYTLITKEIAEKEKLGRDYGAWLMKSADGPAIMPGSPAEKAGLKEGDIVLAIALARIDPSHTLASLIEQYQVGDEVALTVFRDGAELEVKVKLEERK</sequence>
<dbReference type="InterPro" id="IPR009003">
    <property type="entry name" value="Peptidase_S1_PA"/>
</dbReference>
<dbReference type="InterPro" id="IPR001478">
    <property type="entry name" value="PDZ"/>
</dbReference>
<reference evidence="5 6" key="1">
    <citation type="journal article" date="2016" name="Nat. Commun.">
        <title>Thousands of microbial genomes shed light on interconnected biogeochemical processes in an aquifer system.</title>
        <authorList>
            <person name="Anantharaman K."/>
            <person name="Brown C.T."/>
            <person name="Hug L.A."/>
            <person name="Sharon I."/>
            <person name="Castelle C.J."/>
            <person name="Probst A.J."/>
            <person name="Thomas B.C."/>
            <person name="Singh A."/>
            <person name="Wilkins M.J."/>
            <person name="Karaoz U."/>
            <person name="Brodie E.L."/>
            <person name="Williams K.H."/>
            <person name="Hubbard S.S."/>
            <person name="Banfield J.F."/>
        </authorList>
    </citation>
    <scope>NUCLEOTIDE SEQUENCE [LARGE SCALE GENOMIC DNA]</scope>
</reference>
<dbReference type="Pfam" id="PF13180">
    <property type="entry name" value="PDZ_2"/>
    <property type="match status" value="1"/>
</dbReference>
<dbReference type="SUPFAM" id="SSF50494">
    <property type="entry name" value="Trypsin-like serine proteases"/>
    <property type="match status" value="1"/>
</dbReference>
<dbReference type="AlphaFoldDB" id="A0A1G2KSF4"/>
<feature type="transmembrane region" description="Helical" evidence="3">
    <location>
        <begin position="12"/>
        <end position="38"/>
    </location>
</feature>
<accession>A0A1G2KSF4</accession>
<proteinExistence type="predicted"/>
<dbReference type="InterPro" id="IPR051201">
    <property type="entry name" value="Chloro_Bact_Ser_Proteases"/>
</dbReference>
<feature type="domain" description="PDZ" evidence="4">
    <location>
        <begin position="315"/>
        <end position="403"/>
    </location>
</feature>
<evidence type="ECO:0000313" key="6">
    <source>
        <dbReference type="Proteomes" id="UP000178510"/>
    </source>
</evidence>
<evidence type="ECO:0000259" key="4">
    <source>
        <dbReference type="SMART" id="SM00228"/>
    </source>
</evidence>
<dbReference type="PANTHER" id="PTHR43343">
    <property type="entry name" value="PEPTIDASE S12"/>
    <property type="match status" value="1"/>
</dbReference>
<evidence type="ECO:0000256" key="1">
    <source>
        <dbReference type="ARBA" id="ARBA00022670"/>
    </source>
</evidence>
<dbReference type="STRING" id="1802274.A3J58_03680"/>
<dbReference type="InterPro" id="IPR001940">
    <property type="entry name" value="Peptidase_S1C"/>
</dbReference>
<keyword evidence="3" id="KW-1133">Transmembrane helix</keyword>
<dbReference type="GO" id="GO:0006508">
    <property type="term" value="P:proteolysis"/>
    <property type="evidence" value="ECO:0007669"/>
    <property type="project" value="UniProtKB-KW"/>
</dbReference>
<evidence type="ECO:0000313" key="5">
    <source>
        <dbReference type="EMBL" id="OHA02378.1"/>
    </source>
</evidence>
<evidence type="ECO:0000256" key="2">
    <source>
        <dbReference type="ARBA" id="ARBA00022801"/>
    </source>
</evidence>
<dbReference type="SMART" id="SM00228">
    <property type="entry name" value="PDZ"/>
    <property type="match status" value="1"/>
</dbReference>
<dbReference type="GO" id="GO:0004252">
    <property type="term" value="F:serine-type endopeptidase activity"/>
    <property type="evidence" value="ECO:0007669"/>
    <property type="project" value="InterPro"/>
</dbReference>
<name>A0A1G2KSF4_9BACT</name>
<keyword evidence="3" id="KW-0472">Membrane</keyword>
<gene>
    <name evidence="5" type="ORF">A3J58_03680</name>
</gene>
<dbReference type="EMBL" id="MHQM01000049">
    <property type="protein sequence ID" value="OHA02378.1"/>
    <property type="molecule type" value="Genomic_DNA"/>
</dbReference>
<dbReference type="PRINTS" id="PR00834">
    <property type="entry name" value="PROTEASES2C"/>
</dbReference>
<comment type="caution">
    <text evidence="5">The sequence shown here is derived from an EMBL/GenBank/DDBJ whole genome shotgun (WGS) entry which is preliminary data.</text>
</comment>
<dbReference type="Proteomes" id="UP000178510">
    <property type="component" value="Unassembled WGS sequence"/>
</dbReference>
<keyword evidence="1" id="KW-0645">Protease</keyword>
<dbReference type="SUPFAM" id="SSF50156">
    <property type="entry name" value="PDZ domain-like"/>
    <property type="match status" value="1"/>
</dbReference>
<dbReference type="InterPro" id="IPR036034">
    <property type="entry name" value="PDZ_sf"/>
</dbReference>
<dbReference type="Gene3D" id="2.30.42.10">
    <property type="match status" value="1"/>
</dbReference>
<keyword evidence="2" id="KW-0378">Hydrolase</keyword>
<organism evidence="5 6">
    <name type="scientific">Candidatus Sungbacteria bacterium RIFCSPHIGHO2_02_FULL_52_23</name>
    <dbReference type="NCBI Taxonomy" id="1802274"/>
    <lineage>
        <taxon>Bacteria</taxon>
        <taxon>Candidatus Sungiibacteriota</taxon>
    </lineage>
</organism>
<dbReference type="Gene3D" id="2.40.10.120">
    <property type="match status" value="1"/>
</dbReference>
<keyword evidence="3" id="KW-0812">Transmembrane</keyword>
<evidence type="ECO:0000256" key="3">
    <source>
        <dbReference type="SAM" id="Phobius"/>
    </source>
</evidence>